<gene>
    <name evidence="1" type="ORF">MNB_SV-14-1259</name>
</gene>
<dbReference type="AlphaFoldDB" id="A0A1W1CMX3"/>
<organism evidence="1">
    <name type="scientific">hydrothermal vent metagenome</name>
    <dbReference type="NCBI Taxonomy" id="652676"/>
    <lineage>
        <taxon>unclassified sequences</taxon>
        <taxon>metagenomes</taxon>
        <taxon>ecological metagenomes</taxon>
    </lineage>
</organism>
<evidence type="ECO:0008006" key="2">
    <source>
        <dbReference type="Google" id="ProtNLM"/>
    </source>
</evidence>
<dbReference type="SUPFAM" id="SSF50939">
    <property type="entry name" value="Sialidases"/>
    <property type="match status" value="1"/>
</dbReference>
<reference evidence="1" key="1">
    <citation type="submission" date="2016-10" db="EMBL/GenBank/DDBJ databases">
        <authorList>
            <person name="de Groot N.N."/>
        </authorList>
    </citation>
    <scope>NUCLEOTIDE SEQUENCE</scope>
</reference>
<accession>A0A1W1CMX3</accession>
<dbReference type="InterPro" id="IPR036278">
    <property type="entry name" value="Sialidase_sf"/>
</dbReference>
<protein>
    <recommendedName>
        <fullName evidence="2">SPOR domain-containing protein</fullName>
    </recommendedName>
</protein>
<proteinExistence type="predicted"/>
<evidence type="ECO:0000313" key="1">
    <source>
        <dbReference type="EMBL" id="SFV67063.1"/>
    </source>
</evidence>
<name>A0A1W1CMX3_9ZZZZ</name>
<dbReference type="EMBL" id="FPHN01000218">
    <property type="protein sequence ID" value="SFV67063.1"/>
    <property type="molecule type" value="Genomic_DNA"/>
</dbReference>
<sequence>MRFLLLFVSLAFHYLQASYLNIHMPQQTKSQLCQKLSDHECTNEEQLQYKNYFKLNNDRLLLFFNTYSKNALYPNGSLNVPVTVDINGKWQVINSYISDEIQAIEHDPHDGIWLHTMSTRKHGYSSLYYSRDAKQWQKIKLPSVRTFQTLQLCFQDNDVILTFQRVENDNVKAWVTSYNDALSPEPTWRLMEKKELYQKVCQKTSAYNNGWILKSNKNSTNVLFKHKYKNITISFPKKSFFIKQNIVFQTRDIPSFSEPIIKAPRITKLAPKQQGIYSIQLGTFNYKTSLPLVYQEFSRLKNGLVTKEVPTADHIQYKVFLETFRDIHEAKIRLGELRSEYPNSKIIKGAFVTKLP</sequence>